<dbReference type="OrthoDB" id="18139at2759"/>
<organism evidence="2 3">
    <name type="scientific">Zancudomyces culisetae</name>
    <name type="common">Gut fungus</name>
    <name type="synonym">Smittium culisetae</name>
    <dbReference type="NCBI Taxonomy" id="1213189"/>
    <lineage>
        <taxon>Eukaryota</taxon>
        <taxon>Fungi</taxon>
        <taxon>Fungi incertae sedis</taxon>
        <taxon>Zoopagomycota</taxon>
        <taxon>Kickxellomycotina</taxon>
        <taxon>Harpellomycetes</taxon>
        <taxon>Harpellales</taxon>
        <taxon>Legeriomycetaceae</taxon>
        <taxon>Zancudomyces</taxon>
    </lineage>
</organism>
<evidence type="ECO:0000313" key="3">
    <source>
        <dbReference type="Proteomes" id="UP000188320"/>
    </source>
</evidence>
<dbReference type="Proteomes" id="UP000188320">
    <property type="component" value="Unassembled WGS sequence"/>
</dbReference>
<gene>
    <name evidence="2" type="ORF">AX774_g5833</name>
</gene>
<feature type="compositionally biased region" description="Polar residues" evidence="1">
    <location>
        <begin position="114"/>
        <end position="123"/>
    </location>
</feature>
<evidence type="ECO:0000313" key="2">
    <source>
        <dbReference type="EMBL" id="OMH80727.1"/>
    </source>
</evidence>
<reference evidence="3" key="1">
    <citation type="submission" date="2017-01" db="EMBL/GenBank/DDBJ databases">
        <authorList>
            <person name="Wang Y."/>
            <person name="White M."/>
            <person name="Kvist S."/>
            <person name="Moncalvo J.-M."/>
        </authorList>
    </citation>
    <scope>NUCLEOTIDE SEQUENCE [LARGE SCALE GENOMIC DNA]</scope>
    <source>
        <strain evidence="3">COL-18-3</strain>
    </source>
</reference>
<proteinExistence type="predicted"/>
<protein>
    <submittedName>
        <fullName evidence="2">Uncharacterized protein</fullName>
    </submittedName>
</protein>
<name>A0A1R1PIE2_ZANCU</name>
<dbReference type="GO" id="GO:0045047">
    <property type="term" value="P:protein targeting to ER"/>
    <property type="evidence" value="ECO:0007669"/>
    <property type="project" value="InterPro"/>
</dbReference>
<feature type="region of interest" description="Disordered" evidence="1">
    <location>
        <begin position="104"/>
        <end position="151"/>
    </location>
</feature>
<dbReference type="GO" id="GO:0005739">
    <property type="term" value="C:mitochondrion"/>
    <property type="evidence" value="ECO:0007669"/>
    <property type="project" value="TreeGrafter"/>
</dbReference>
<sequence length="151" mass="16666">MRQMAAAKNDNTPLEYPDPDAKETPTTIVTTNKDYDVSEVMKLMKSSAITVVMMSLIHYQFKIVQPLMIQSVLPLITLVRSPAFNVIVLGKPAVDSYARPWIPKSPFATEEPAQPQSAETTPAVSDKKDEAGKSTAVKEDSSSVRERKTKL</sequence>
<dbReference type="AlphaFoldDB" id="A0A1R1PIE2"/>
<dbReference type="PANTHER" id="PTHR28112">
    <property type="entry name" value="SRP-INDEPENDENT TARGETING PROTEIN 3"/>
    <property type="match status" value="1"/>
</dbReference>
<dbReference type="PANTHER" id="PTHR28112:SF1">
    <property type="entry name" value="SRP-INDEPENDENT TARGETING PROTEIN 3"/>
    <property type="match status" value="1"/>
</dbReference>
<evidence type="ECO:0000256" key="1">
    <source>
        <dbReference type="SAM" id="MobiDB-lite"/>
    </source>
</evidence>
<dbReference type="Pfam" id="PF10032">
    <property type="entry name" value="Pho88"/>
    <property type="match status" value="1"/>
</dbReference>
<accession>A0A1R1PIE2</accession>
<keyword evidence="3" id="KW-1185">Reference proteome</keyword>
<dbReference type="GO" id="GO:0005783">
    <property type="term" value="C:endoplasmic reticulum"/>
    <property type="evidence" value="ECO:0007669"/>
    <property type="project" value="InterPro"/>
</dbReference>
<dbReference type="EMBL" id="LSSK01001097">
    <property type="protein sequence ID" value="OMH80727.1"/>
    <property type="molecule type" value="Genomic_DNA"/>
</dbReference>
<comment type="caution">
    <text evidence="2">The sequence shown here is derived from an EMBL/GenBank/DDBJ whole genome shotgun (WGS) entry which is preliminary data.</text>
</comment>
<dbReference type="InterPro" id="IPR012098">
    <property type="entry name" value="SND3_fun"/>
</dbReference>
<feature type="compositionally biased region" description="Basic and acidic residues" evidence="1">
    <location>
        <begin position="125"/>
        <end position="151"/>
    </location>
</feature>
<feature type="region of interest" description="Disordered" evidence="1">
    <location>
        <begin position="1"/>
        <end position="25"/>
    </location>
</feature>